<dbReference type="Proteomes" id="UP000095280">
    <property type="component" value="Unplaced"/>
</dbReference>
<feature type="domain" description="Peptidase S9 prolyl oligopeptidase catalytic" evidence="1">
    <location>
        <begin position="456"/>
        <end position="664"/>
    </location>
</feature>
<keyword evidence="2" id="KW-1185">Reference proteome</keyword>
<evidence type="ECO:0000313" key="2">
    <source>
        <dbReference type="Proteomes" id="UP000095280"/>
    </source>
</evidence>
<dbReference type="SUPFAM" id="SSF82171">
    <property type="entry name" value="DPP6 N-terminal domain-like"/>
    <property type="match status" value="1"/>
</dbReference>
<reference evidence="3" key="1">
    <citation type="submission" date="2016-11" db="UniProtKB">
        <authorList>
            <consortium name="WormBaseParasite"/>
        </authorList>
    </citation>
    <scope>IDENTIFICATION</scope>
</reference>
<dbReference type="PANTHER" id="PTHR43056">
    <property type="entry name" value="PEPTIDASE S9 PROLYL OLIGOPEPTIDASE"/>
    <property type="match status" value="1"/>
</dbReference>
<dbReference type="InterPro" id="IPR011042">
    <property type="entry name" value="6-blade_b-propeller_TolB-like"/>
</dbReference>
<dbReference type="Pfam" id="PF00326">
    <property type="entry name" value="Peptidase_S9"/>
    <property type="match status" value="1"/>
</dbReference>
<dbReference type="InterPro" id="IPR001375">
    <property type="entry name" value="Peptidase_S9_cat"/>
</dbReference>
<accession>A0A1I8IU53</accession>
<evidence type="ECO:0000259" key="1">
    <source>
        <dbReference type="Pfam" id="PF00326"/>
    </source>
</evidence>
<dbReference type="GO" id="GO:0006508">
    <property type="term" value="P:proteolysis"/>
    <property type="evidence" value="ECO:0007669"/>
    <property type="project" value="InterPro"/>
</dbReference>
<dbReference type="PANTHER" id="PTHR43056:SF5">
    <property type="entry name" value="PEPTIDASE S9 PROLYL OLIGOPEPTIDASE CATALYTIC DOMAIN-CONTAINING PROTEIN"/>
    <property type="match status" value="1"/>
</dbReference>
<dbReference type="Gene3D" id="2.120.10.30">
    <property type="entry name" value="TolB, C-terminal domain"/>
    <property type="match status" value="1"/>
</dbReference>
<organism evidence="2 3">
    <name type="scientific">Macrostomum lignano</name>
    <dbReference type="NCBI Taxonomy" id="282301"/>
    <lineage>
        <taxon>Eukaryota</taxon>
        <taxon>Metazoa</taxon>
        <taxon>Spiralia</taxon>
        <taxon>Lophotrochozoa</taxon>
        <taxon>Platyhelminthes</taxon>
        <taxon>Rhabditophora</taxon>
        <taxon>Macrostomorpha</taxon>
        <taxon>Macrostomida</taxon>
        <taxon>Macrostomidae</taxon>
        <taxon>Macrostomum</taxon>
    </lineage>
</organism>
<sequence>MIFQRIDMAVQEAEYGTWKSPITASSVSSAGVYLFDLTVDSNIELNDGTVYWIEGRPAEAGRYVVCSCPTGSTDPVSWTPAGFSARTRVHEYGGGALLVYNGAVYFSNMADQRVYRQDKPDGPAEPVTPEGEYFYADGCYAAASAGGRIYYVREGHEVVRSGSRKEAENCLVLVSPSGAQPPQVVASGRDFYSSPRVSADCSKLAWIQWDHPNMPWDATQLCWAALDPATGLPLANAINTVQVPGSGPELNLQYPAWASANRLLYIGDQSGYWNLYSVDTAAGSSSNHASLYPAKQDLASPAWMFGQHPHCLERPAGGGTRVLLVSGDSVLRLDAESGSAEPLAQFKVSGYNSIKYPKWSGGYFYAVASSAVSPPAVIRYRLESGSIEVLRLSNSLKFDVGYISVAQPIEFPTANGATAHAYYYPPRNRDFVAPSGSRPPLLVRAHGGPTAAASPSLSLKIQYWTSRGYALADVDYRGSTGYGTVYRNLLRYNWGIADVDDCCAVVRYLANKGLADPRRACIDGGSAGGYTTLACLAFRDTFSAGASHYGVADLQLLRADTHKFESRYLDNLIGRTPEEVSRACVERSPIHHVDKISCPLILFQGDEDRIVPPNQAELMFAKVREKGLPCAYLLFPGEQHGFRKAENINKSLDGQFYFFAKLFGFQPADSGIEVDIVNLPSDK</sequence>
<dbReference type="SUPFAM" id="SSF53474">
    <property type="entry name" value="alpha/beta-Hydrolases"/>
    <property type="match status" value="1"/>
</dbReference>
<dbReference type="WBParaSite" id="maker-uti_cns_0016651-snap-gene-0.1-mRNA-1">
    <property type="protein sequence ID" value="maker-uti_cns_0016651-snap-gene-0.1-mRNA-1"/>
    <property type="gene ID" value="maker-uti_cns_0016651-snap-gene-0.1"/>
</dbReference>
<dbReference type="InterPro" id="IPR029058">
    <property type="entry name" value="AB_hydrolase_fold"/>
</dbReference>
<dbReference type="Gene3D" id="3.40.50.1820">
    <property type="entry name" value="alpha/beta hydrolase"/>
    <property type="match status" value="1"/>
</dbReference>
<evidence type="ECO:0000313" key="3">
    <source>
        <dbReference type="WBParaSite" id="maker-uti_cns_0016651-snap-gene-0.1-mRNA-1"/>
    </source>
</evidence>
<dbReference type="AlphaFoldDB" id="A0A1I8IU53"/>
<proteinExistence type="predicted"/>
<dbReference type="GO" id="GO:0008236">
    <property type="term" value="F:serine-type peptidase activity"/>
    <property type="evidence" value="ECO:0007669"/>
    <property type="project" value="InterPro"/>
</dbReference>
<name>A0A1I8IU53_9PLAT</name>
<dbReference type="InterPro" id="IPR050585">
    <property type="entry name" value="Xaa-Pro_dipeptidyl-ppase/CocE"/>
</dbReference>
<protein>
    <submittedName>
        <fullName evidence="3">Peptidase_S9 domain-containing protein</fullName>
    </submittedName>
</protein>